<feature type="compositionally biased region" description="Basic and acidic residues" evidence="1">
    <location>
        <begin position="69"/>
        <end position="89"/>
    </location>
</feature>
<feature type="compositionally biased region" description="Polar residues" evidence="1">
    <location>
        <begin position="90"/>
        <end position="105"/>
    </location>
</feature>
<feature type="region of interest" description="Disordered" evidence="1">
    <location>
        <begin position="54"/>
        <end position="106"/>
    </location>
</feature>
<dbReference type="EMBL" id="BK015492">
    <property type="protein sequence ID" value="DAE09755.1"/>
    <property type="molecule type" value="Genomic_DNA"/>
</dbReference>
<keyword evidence="2" id="KW-0472">Membrane</keyword>
<accession>A0A8S5PTA0</accession>
<evidence type="ECO:0000256" key="1">
    <source>
        <dbReference type="SAM" id="MobiDB-lite"/>
    </source>
</evidence>
<feature type="transmembrane region" description="Helical" evidence="2">
    <location>
        <begin position="16"/>
        <end position="35"/>
    </location>
</feature>
<keyword evidence="2" id="KW-1133">Transmembrane helix</keyword>
<sequence length="162" mass="18639">MYDKIKVLFDNPTYRYFVIGGIGLVVCLCIGYIFYQPSGTDYQRTLNAVERAQEKQRESTELNRSIQRSIDRSADYSREAATRIERSQDYNRQINDRIGQSQSGLSEARSYLERNAELFDRIERANRQRQENHQTTTDAAQPISDGGSGGNHWSGNTSMNER</sequence>
<evidence type="ECO:0000256" key="2">
    <source>
        <dbReference type="SAM" id="Phobius"/>
    </source>
</evidence>
<feature type="region of interest" description="Disordered" evidence="1">
    <location>
        <begin position="127"/>
        <end position="162"/>
    </location>
</feature>
<keyword evidence="2" id="KW-0812">Transmembrane</keyword>
<reference evidence="3" key="1">
    <citation type="journal article" date="2021" name="Proc. Natl. Acad. Sci. U.S.A.">
        <title>A Catalog of Tens of Thousands of Viruses from Human Metagenomes Reveals Hidden Associations with Chronic Diseases.</title>
        <authorList>
            <person name="Tisza M.J."/>
            <person name="Buck C.B."/>
        </authorList>
    </citation>
    <scope>NUCLEOTIDE SEQUENCE</scope>
    <source>
        <strain evidence="3">Ctem730</strain>
    </source>
</reference>
<evidence type="ECO:0000313" key="3">
    <source>
        <dbReference type="EMBL" id="DAE09755.1"/>
    </source>
</evidence>
<organism evidence="3">
    <name type="scientific">Caudovirales sp. ctem730</name>
    <dbReference type="NCBI Taxonomy" id="2825770"/>
    <lineage>
        <taxon>Viruses</taxon>
        <taxon>Duplodnaviria</taxon>
        <taxon>Heunggongvirae</taxon>
        <taxon>Uroviricota</taxon>
        <taxon>Caudoviricetes</taxon>
    </lineage>
</organism>
<name>A0A8S5PTA0_9CAUD</name>
<feature type="compositionally biased region" description="Polar residues" evidence="1">
    <location>
        <begin position="153"/>
        <end position="162"/>
    </location>
</feature>
<proteinExistence type="predicted"/>
<protein>
    <submittedName>
        <fullName evidence="3">Type II secretion system, protein M</fullName>
    </submittedName>
</protein>